<reference evidence="1 2" key="1">
    <citation type="journal article" date="2015" name="Proc. Natl. Acad. Sci. U.S.A.">
        <title>The resurrection genome of Boea hygrometrica: A blueprint for survival of dehydration.</title>
        <authorList>
            <person name="Xiao L."/>
            <person name="Yang G."/>
            <person name="Zhang L."/>
            <person name="Yang X."/>
            <person name="Zhao S."/>
            <person name="Ji Z."/>
            <person name="Zhou Q."/>
            <person name="Hu M."/>
            <person name="Wang Y."/>
            <person name="Chen M."/>
            <person name="Xu Y."/>
            <person name="Jin H."/>
            <person name="Xiao X."/>
            <person name="Hu G."/>
            <person name="Bao F."/>
            <person name="Hu Y."/>
            <person name="Wan P."/>
            <person name="Li L."/>
            <person name="Deng X."/>
            <person name="Kuang T."/>
            <person name="Xiang C."/>
            <person name="Zhu J.K."/>
            <person name="Oliver M.J."/>
            <person name="He Y."/>
        </authorList>
    </citation>
    <scope>NUCLEOTIDE SEQUENCE [LARGE SCALE GENOMIC DNA]</scope>
    <source>
        <strain evidence="2">cv. XS01</strain>
    </source>
</reference>
<dbReference type="AlphaFoldDB" id="A0A2Z7BTT1"/>
<protein>
    <submittedName>
        <fullName evidence="1">Uncharacterized protein</fullName>
    </submittedName>
</protein>
<dbReference type="Proteomes" id="UP000250235">
    <property type="component" value="Unassembled WGS sequence"/>
</dbReference>
<dbReference type="EMBL" id="KV002468">
    <property type="protein sequence ID" value="KZV37961.1"/>
    <property type="molecule type" value="Genomic_DNA"/>
</dbReference>
<sequence length="124" mass="14073">MIRISSGNVAFQVDILSNEIGLKFEVELVNFVVEKNQSQRKTSRCVDQWLRCEGSACDWVTSCWCEEPVAGEKRRRFMESLMVWRRRFDKLKRSVLIVTLVAAAGSDDTYCSNVCLSRTATGGV</sequence>
<keyword evidence="2" id="KW-1185">Reference proteome</keyword>
<organism evidence="1 2">
    <name type="scientific">Dorcoceras hygrometricum</name>
    <dbReference type="NCBI Taxonomy" id="472368"/>
    <lineage>
        <taxon>Eukaryota</taxon>
        <taxon>Viridiplantae</taxon>
        <taxon>Streptophyta</taxon>
        <taxon>Embryophyta</taxon>
        <taxon>Tracheophyta</taxon>
        <taxon>Spermatophyta</taxon>
        <taxon>Magnoliopsida</taxon>
        <taxon>eudicotyledons</taxon>
        <taxon>Gunneridae</taxon>
        <taxon>Pentapetalae</taxon>
        <taxon>asterids</taxon>
        <taxon>lamiids</taxon>
        <taxon>Lamiales</taxon>
        <taxon>Gesneriaceae</taxon>
        <taxon>Didymocarpoideae</taxon>
        <taxon>Trichosporeae</taxon>
        <taxon>Loxocarpinae</taxon>
        <taxon>Dorcoceras</taxon>
    </lineage>
</organism>
<name>A0A2Z7BTT1_9LAMI</name>
<gene>
    <name evidence="1" type="ORF">F511_05444</name>
</gene>
<accession>A0A2Z7BTT1</accession>
<evidence type="ECO:0000313" key="1">
    <source>
        <dbReference type="EMBL" id="KZV37961.1"/>
    </source>
</evidence>
<proteinExistence type="predicted"/>
<evidence type="ECO:0000313" key="2">
    <source>
        <dbReference type="Proteomes" id="UP000250235"/>
    </source>
</evidence>